<evidence type="ECO:0000313" key="2">
    <source>
        <dbReference type="EMBL" id="GAL25041.1"/>
    </source>
</evidence>
<keyword evidence="1" id="KW-0812">Transmembrane</keyword>
<name>A0ABQ0J8H8_9VIBR</name>
<protein>
    <submittedName>
        <fullName evidence="2">Copper-translocating P-type ATPase</fullName>
    </submittedName>
</protein>
<reference evidence="3" key="1">
    <citation type="submission" date="2014-09" db="EMBL/GenBank/DDBJ databases">
        <title>Vibrio variabilis JCM 19239. (C206) whole genome shotgun sequence.</title>
        <authorList>
            <person name="Sawabe T."/>
            <person name="Meirelles P."/>
            <person name="Nakanishi M."/>
            <person name="Sayaka M."/>
            <person name="Hattori M."/>
            <person name="Ohkuma M."/>
        </authorList>
    </citation>
    <scope>NUCLEOTIDE SEQUENCE [LARGE SCALE GENOMIC DNA]</scope>
    <source>
        <strain evidence="3">JCM 19239</strain>
    </source>
</reference>
<evidence type="ECO:0000256" key="1">
    <source>
        <dbReference type="SAM" id="Phobius"/>
    </source>
</evidence>
<sequence>MSAILSLGVIYTGLGQLIFNTEALAAGHLFGVIMAASLPTLVMSAVKEATKTKWV</sequence>
<feature type="transmembrane region" description="Helical" evidence="1">
    <location>
        <begin position="25"/>
        <end position="46"/>
    </location>
</feature>
<organism evidence="2 3">
    <name type="scientific">Vibrio variabilis</name>
    <dbReference type="NCBI Taxonomy" id="990271"/>
    <lineage>
        <taxon>Bacteria</taxon>
        <taxon>Pseudomonadati</taxon>
        <taxon>Pseudomonadota</taxon>
        <taxon>Gammaproteobacteria</taxon>
        <taxon>Vibrionales</taxon>
        <taxon>Vibrionaceae</taxon>
        <taxon>Vibrio</taxon>
    </lineage>
</organism>
<keyword evidence="1" id="KW-0472">Membrane</keyword>
<keyword evidence="1" id="KW-1133">Transmembrane helix</keyword>
<gene>
    <name evidence="2" type="ORF">JCM19239_5868</name>
</gene>
<proteinExistence type="predicted"/>
<evidence type="ECO:0000313" key="3">
    <source>
        <dbReference type="Proteomes" id="UP000029223"/>
    </source>
</evidence>
<keyword evidence="3" id="KW-1185">Reference proteome</keyword>
<dbReference type="Proteomes" id="UP000029223">
    <property type="component" value="Unassembled WGS sequence"/>
</dbReference>
<accession>A0ABQ0J8H8</accession>
<comment type="caution">
    <text evidence="2">The sequence shown here is derived from an EMBL/GenBank/DDBJ whole genome shotgun (WGS) entry which is preliminary data.</text>
</comment>
<dbReference type="EMBL" id="BBMS01000007">
    <property type="protein sequence ID" value="GAL25041.1"/>
    <property type="molecule type" value="Genomic_DNA"/>
</dbReference>
<reference evidence="3" key="2">
    <citation type="submission" date="2014-09" db="EMBL/GenBank/DDBJ databases">
        <authorList>
            <consortium name="NBRP consortium"/>
            <person name="Sawabe T."/>
            <person name="Meirelles P."/>
            <person name="Nakanishi M."/>
            <person name="Sayaka M."/>
            <person name="Hattori M."/>
            <person name="Ohkuma M."/>
        </authorList>
    </citation>
    <scope>NUCLEOTIDE SEQUENCE [LARGE SCALE GENOMIC DNA]</scope>
    <source>
        <strain evidence="3">JCM 19239</strain>
    </source>
</reference>